<gene>
    <name evidence="1" type="ORF">QQ91_004270</name>
</gene>
<dbReference type="EMBL" id="JTHE02000003">
    <property type="protein sequence ID" value="NEV66329.1"/>
    <property type="molecule type" value="Genomic_DNA"/>
</dbReference>
<name>A0A0C1UMA8_9CYAN</name>
<organism evidence="1">
    <name type="scientific">Lyngbya confervoides BDU141951</name>
    <dbReference type="NCBI Taxonomy" id="1574623"/>
    <lineage>
        <taxon>Bacteria</taxon>
        <taxon>Bacillati</taxon>
        <taxon>Cyanobacteriota</taxon>
        <taxon>Cyanophyceae</taxon>
        <taxon>Oscillatoriophycideae</taxon>
        <taxon>Oscillatoriales</taxon>
        <taxon>Microcoleaceae</taxon>
        <taxon>Lyngbya</taxon>
    </lineage>
</organism>
<dbReference type="InterPro" id="IPR018650">
    <property type="entry name" value="STSV1_Orf64"/>
</dbReference>
<reference evidence="1" key="1">
    <citation type="submission" date="2014-11" db="EMBL/GenBank/DDBJ databases">
        <authorList>
            <person name="Malar M.C."/>
            <person name="Sen D."/>
            <person name="Tripathy S."/>
        </authorList>
    </citation>
    <scope>NUCLEOTIDE SEQUENCE</scope>
    <source>
        <strain evidence="1">BDU141951</strain>
    </source>
</reference>
<evidence type="ECO:0000313" key="1">
    <source>
        <dbReference type="EMBL" id="NEV66329.1"/>
    </source>
</evidence>
<reference evidence="1" key="2">
    <citation type="journal article" date="2015" name="Genome Announc.">
        <title>Draft Genome Sequence of Filamentous Marine Cyanobacterium Lyngbya confervoides Strain BDU141951.</title>
        <authorList>
            <person name="Chandrababunaidu M.M."/>
            <person name="Sen D."/>
            <person name="Tripathy S."/>
        </authorList>
    </citation>
    <scope>NUCLEOTIDE SEQUENCE</scope>
    <source>
        <strain evidence="1">BDU141951</strain>
    </source>
</reference>
<comment type="caution">
    <text evidence="1">The sequence shown here is derived from an EMBL/GenBank/DDBJ whole genome shotgun (WGS) entry which is preliminary data.</text>
</comment>
<dbReference type="AlphaFoldDB" id="A0A0C1UMA8"/>
<sequence length="548" mass="62026">MLLSWRKEADLRRVVAIAAAFFLVIAGLLLHRYFTYYASYDQGIFNQVFWNNAHGNFFQSTLSSQLSTDVIHAGELPRVDYRRLGQHFTPALLFWWPIYRLFPSPVTLSVLQAAFAAIAGLLLYFLARKHLEHRLSLAIMVSFYGGIAVLNPYLANFHDLGQIPLFMFGLLLAMEYRRWAIFGLLCLAILAVREDSAIPLFGVGAYLLASRRHPGIGAGVCTLSVGYFVLVTNVFMPIFSDDISKRFMIEEFGQYIDSEEASTLEVLWAMVSQPGLLLRELVTPLDGTLEYLVGHWLPLAFIPALSPTTWLMSGPPLLKMTLTESNSGLNTSIRYALNVVPGMFYGAIIWWRGQGFRRFGRSLEQVTPRSPARNFRRFWRFCLIISLILVPFTNPSRTFSFALPDSYQPLVYVPLPQQWQRAGEIHQLLAQIPREASVTASTYIVPHLSGRRAILRMPRIEYLNDAGTAETVQFIAVDLGRLRRYQVAFGSDRDRYNTFVPVINNLIESGQYGLIDARNGLVLLERGQPSNPTALTDWQTFLSISSTE</sequence>
<proteinExistence type="predicted"/>
<accession>A0A0C1UMA8</accession>
<reference evidence="1" key="3">
    <citation type="submission" date="2020-02" db="EMBL/GenBank/DDBJ databases">
        <authorList>
            <person name="Sarangi A.N."/>
            <person name="Ghosh S."/>
            <person name="Mukherjee M."/>
            <person name="Tripathy S."/>
        </authorList>
    </citation>
    <scope>NUCLEOTIDE SEQUENCE</scope>
    <source>
        <strain evidence="1">BDU141951</strain>
    </source>
</reference>
<dbReference type="Pfam" id="PF09852">
    <property type="entry name" value="DUF2079"/>
    <property type="match status" value="1"/>
</dbReference>
<protein>
    <submittedName>
        <fullName evidence="1">DUF2079 domain-containing protein</fullName>
    </submittedName>
</protein>